<organism evidence="1 2">
    <name type="scientific">Phytophthora rubi</name>
    <dbReference type="NCBI Taxonomy" id="129364"/>
    <lineage>
        <taxon>Eukaryota</taxon>
        <taxon>Sar</taxon>
        <taxon>Stramenopiles</taxon>
        <taxon>Oomycota</taxon>
        <taxon>Peronosporomycetes</taxon>
        <taxon>Peronosporales</taxon>
        <taxon>Peronosporaceae</taxon>
        <taxon>Phytophthora</taxon>
    </lineage>
</organism>
<keyword evidence="2" id="KW-1185">Reference proteome</keyword>
<protein>
    <submittedName>
        <fullName evidence="1">Uncharacterized protein</fullName>
    </submittedName>
</protein>
<evidence type="ECO:0000313" key="1">
    <source>
        <dbReference type="EMBL" id="KAE9340633.1"/>
    </source>
</evidence>
<proteinExistence type="predicted"/>
<dbReference type="AlphaFoldDB" id="A0A6A4FE86"/>
<reference evidence="1 2" key="1">
    <citation type="submission" date="2018-08" db="EMBL/GenBank/DDBJ databases">
        <title>Genomic investigation of the strawberry pathogen Phytophthora fragariae indicates pathogenicity is determined by transcriptional variation in three key races.</title>
        <authorList>
            <person name="Adams T.M."/>
            <person name="Armitage A.D."/>
            <person name="Sobczyk M.K."/>
            <person name="Bates H.J."/>
            <person name="Dunwell J.M."/>
            <person name="Nellist C.F."/>
            <person name="Harrison R.J."/>
        </authorList>
    </citation>
    <scope>NUCLEOTIDE SEQUENCE [LARGE SCALE GENOMIC DNA]</scope>
    <source>
        <strain evidence="1 2">SCRP333</strain>
    </source>
</reference>
<gene>
    <name evidence="1" type="ORF">PR003_g10394</name>
</gene>
<evidence type="ECO:0000313" key="2">
    <source>
        <dbReference type="Proteomes" id="UP000434957"/>
    </source>
</evidence>
<accession>A0A6A4FE86</accession>
<dbReference type="EMBL" id="QXFT01000566">
    <property type="protein sequence ID" value="KAE9340633.1"/>
    <property type="molecule type" value="Genomic_DNA"/>
</dbReference>
<dbReference type="Proteomes" id="UP000434957">
    <property type="component" value="Unassembled WGS sequence"/>
</dbReference>
<name>A0A6A4FE86_9STRA</name>
<sequence length="202" mass="22446">MEDMAPEAVIFTVDFFNAVYVSTCMQSASSLAAEDFPSYTCAELARWAESTSNLPVSLNKATASENIRGHTTLQRQPTESDARKKRLQPAHALVDQKVIEFVLQPEKKPSASTDRGVREARNPPPFASSNWPFLAMLHAGFHWRCAYGESSTVDMDKAKDQLDRVRAAIHMYPPRNVFNMGEYALFHNAIPRGPAARAPPPP</sequence>
<comment type="caution">
    <text evidence="1">The sequence shown here is derived from an EMBL/GenBank/DDBJ whole genome shotgun (WGS) entry which is preliminary data.</text>
</comment>